<evidence type="ECO:0000256" key="7">
    <source>
        <dbReference type="ARBA" id="ARBA00023136"/>
    </source>
</evidence>
<dbReference type="PANTHER" id="PTHR13094:SF1">
    <property type="entry name" value="NADH DEHYDROGENASE [UBIQUINONE] 1 BETA SUBCOMPLEX SUBUNIT 10"/>
    <property type="match status" value="1"/>
</dbReference>
<comment type="caution">
    <text evidence="8">The sequence shown here is derived from an EMBL/GenBank/DDBJ whole genome shotgun (WGS) entry which is preliminary data.</text>
</comment>
<organism evidence="8 9">
    <name type="scientific">Chlorella sorokiniana</name>
    <name type="common">Freshwater green alga</name>
    <dbReference type="NCBI Taxonomy" id="3076"/>
    <lineage>
        <taxon>Eukaryota</taxon>
        <taxon>Viridiplantae</taxon>
        <taxon>Chlorophyta</taxon>
        <taxon>core chlorophytes</taxon>
        <taxon>Trebouxiophyceae</taxon>
        <taxon>Chlorellales</taxon>
        <taxon>Chlorellaceae</taxon>
        <taxon>Chlorella clade</taxon>
        <taxon>Chlorella</taxon>
    </lineage>
</organism>
<evidence type="ECO:0000313" key="9">
    <source>
        <dbReference type="Proteomes" id="UP000239899"/>
    </source>
</evidence>
<evidence type="ECO:0000256" key="6">
    <source>
        <dbReference type="ARBA" id="ARBA00023128"/>
    </source>
</evidence>
<keyword evidence="4" id="KW-0999">Mitochondrion inner membrane</keyword>
<dbReference type="Proteomes" id="UP000239899">
    <property type="component" value="Unassembled WGS sequence"/>
</dbReference>
<evidence type="ECO:0000256" key="3">
    <source>
        <dbReference type="ARBA" id="ARBA00022660"/>
    </source>
</evidence>
<accession>A0A2P6U1J3</accession>
<keyword evidence="7" id="KW-0472">Membrane</keyword>
<comment type="subcellular location">
    <subcellularLocation>
        <location evidence="1">Mitochondrion inner membrane</location>
        <topology evidence="1">Peripheral membrane protein</topology>
        <orientation evidence="1">Matrix side</orientation>
    </subcellularLocation>
</comment>
<keyword evidence="2" id="KW-0813">Transport</keyword>
<evidence type="ECO:0000256" key="5">
    <source>
        <dbReference type="ARBA" id="ARBA00022982"/>
    </source>
</evidence>
<gene>
    <name evidence="8" type="ORF">C2E21_1755</name>
</gene>
<evidence type="ECO:0000256" key="4">
    <source>
        <dbReference type="ARBA" id="ARBA00022792"/>
    </source>
</evidence>
<keyword evidence="6" id="KW-0496">Mitochondrion</keyword>
<dbReference type="STRING" id="3076.A0A2P6U1J3"/>
<proteinExistence type="predicted"/>
<reference evidence="8 9" key="1">
    <citation type="journal article" date="2018" name="Plant J.">
        <title>Genome sequences of Chlorella sorokiniana UTEX 1602 and Micractinium conductrix SAG 241.80: implications to maltose excretion by a green alga.</title>
        <authorList>
            <person name="Arriola M.B."/>
            <person name="Velmurugan N."/>
            <person name="Zhang Y."/>
            <person name="Plunkett M.H."/>
            <person name="Hondzo H."/>
            <person name="Barney B.M."/>
        </authorList>
    </citation>
    <scope>NUCLEOTIDE SEQUENCE [LARGE SCALE GENOMIC DNA]</scope>
    <source>
        <strain evidence="9">UTEX 1602</strain>
    </source>
</reference>
<protein>
    <submittedName>
        <fullName evidence="8">NADH dehydrogenase [ubiquinone] 1 beta subcomplex subunit 10-B</fullName>
    </submittedName>
</protein>
<dbReference type="InterPro" id="IPR039993">
    <property type="entry name" value="NDUFB10"/>
</dbReference>
<dbReference type="PANTHER" id="PTHR13094">
    <property type="entry name" value="NADH-UBIQUINONE OXIDOREDUCTASE PDSW SUBUNIT"/>
    <property type="match status" value="1"/>
</dbReference>
<dbReference type="EMBL" id="LHPG02000003">
    <property type="protein sequence ID" value="PRW60178.1"/>
    <property type="molecule type" value="Genomic_DNA"/>
</dbReference>
<evidence type="ECO:0000256" key="2">
    <source>
        <dbReference type="ARBA" id="ARBA00022448"/>
    </source>
</evidence>
<dbReference type="GO" id="GO:0005743">
    <property type="term" value="C:mitochondrial inner membrane"/>
    <property type="evidence" value="ECO:0007669"/>
    <property type="project" value="UniProtKB-SubCell"/>
</dbReference>
<name>A0A2P6U1J3_CHLSO</name>
<dbReference type="OrthoDB" id="10252718at2759"/>
<dbReference type="AlphaFoldDB" id="A0A2P6U1J3"/>
<evidence type="ECO:0000313" key="8">
    <source>
        <dbReference type="EMBL" id="PRW60178.1"/>
    </source>
</evidence>
<keyword evidence="5" id="KW-0249">Electron transport</keyword>
<evidence type="ECO:0000256" key="1">
    <source>
        <dbReference type="ARBA" id="ARBA00004443"/>
    </source>
</evidence>
<sequence>MGWEGVQPPSEPAGYDPKNKFADPVKYYQHREARVADELVKIGEAKVIRQQLKKCYKESGVNFQQNCRELAQEYLAAIKGVGVYRANSGPHDEPRWEYYNAGRK</sequence>
<keyword evidence="3" id="KW-0679">Respiratory chain</keyword>
<keyword evidence="9" id="KW-1185">Reference proteome</keyword>